<reference evidence="2 3" key="1">
    <citation type="submission" date="2023-06" db="EMBL/GenBank/DDBJ databases">
        <title>Thiopseudomonas sp. CY1220 draft genome sequence.</title>
        <authorList>
            <person name="Zhao G."/>
            <person name="An M."/>
        </authorList>
    </citation>
    <scope>NUCLEOTIDE SEQUENCE [LARGE SCALE GENOMIC DNA]</scope>
    <source>
        <strain evidence="2 3">CY1220</strain>
    </source>
</reference>
<name>A0ABT7SM63_9GAMM</name>
<evidence type="ECO:0000313" key="2">
    <source>
        <dbReference type="EMBL" id="MDM7857271.1"/>
    </source>
</evidence>
<keyword evidence="1" id="KW-1133">Transmembrane helix</keyword>
<feature type="transmembrane region" description="Helical" evidence="1">
    <location>
        <begin position="12"/>
        <end position="35"/>
    </location>
</feature>
<protein>
    <submittedName>
        <fullName evidence="2">Prepilin-type N-terminal cleavage/methylation domain-containing protein</fullName>
    </submittedName>
</protein>
<organism evidence="2 3">
    <name type="scientific">Thiopseudomonas acetoxidans</name>
    <dbReference type="NCBI Taxonomy" id="3041622"/>
    <lineage>
        <taxon>Bacteria</taxon>
        <taxon>Pseudomonadati</taxon>
        <taxon>Pseudomonadota</taxon>
        <taxon>Gammaproteobacteria</taxon>
        <taxon>Pseudomonadales</taxon>
        <taxon>Pseudomonadaceae</taxon>
        <taxon>Thiopseudomonas</taxon>
    </lineage>
</organism>
<dbReference type="Proteomes" id="UP001241056">
    <property type="component" value="Unassembled WGS sequence"/>
</dbReference>
<evidence type="ECO:0000313" key="3">
    <source>
        <dbReference type="Proteomes" id="UP001241056"/>
    </source>
</evidence>
<evidence type="ECO:0000256" key="1">
    <source>
        <dbReference type="SAM" id="Phobius"/>
    </source>
</evidence>
<gene>
    <name evidence="2" type="ORF">QEZ41_03105</name>
</gene>
<keyword evidence="1" id="KW-0812">Transmembrane</keyword>
<dbReference type="EMBL" id="JAUCDY010000002">
    <property type="protein sequence ID" value="MDM7857271.1"/>
    <property type="molecule type" value="Genomic_DNA"/>
</dbReference>
<dbReference type="InterPro" id="IPR012902">
    <property type="entry name" value="N_methyl_site"/>
</dbReference>
<sequence>MRHIKAHNLGLSMIELLVALAISSFLILGITQVYINNKSNYDFQQSQASNMDAGRFLQIVLNEQIAKAGYRRAPDQEFENAFKARAATDECAAFAKEAVVTSLKDNATGFCIRYQPAVSGEQACDGVDLTLSNPSAFISASDGEMAYVAIKHEWNNDLHQGKITCNGQDLIEGVADFNVEFLLGQTLERRFQSNPYKKASDYNATDIVRGIKYSALLASRPNQRSGMDSNVFNQWKNNADADTKAKLDSNDNNRIYQMVSSTQVLRNLVP</sequence>
<keyword evidence="3" id="KW-1185">Reference proteome</keyword>
<accession>A0ABT7SM63</accession>
<dbReference type="RefSeq" id="WP_289409918.1">
    <property type="nucleotide sequence ID" value="NZ_JAUCDY010000002.1"/>
</dbReference>
<keyword evidence="1" id="KW-0472">Membrane</keyword>
<proteinExistence type="predicted"/>
<dbReference type="Pfam" id="PF07963">
    <property type="entry name" value="N_methyl"/>
    <property type="match status" value="1"/>
</dbReference>
<comment type="caution">
    <text evidence="2">The sequence shown here is derived from an EMBL/GenBank/DDBJ whole genome shotgun (WGS) entry which is preliminary data.</text>
</comment>